<comment type="cofactor">
    <cofactor evidence="2">
        <name>FAD</name>
        <dbReference type="ChEBI" id="CHEBI:57692"/>
    </cofactor>
</comment>
<keyword evidence="10 16" id="KW-0560">Oxidoreductase</keyword>
<dbReference type="GO" id="GO:0008941">
    <property type="term" value="F:nitric oxide dioxygenase NAD(P)H activity"/>
    <property type="evidence" value="ECO:0007669"/>
    <property type="project" value="UniProtKB-EC"/>
</dbReference>
<dbReference type="STRING" id="187304.B0E33_23415"/>
<dbReference type="PROSITE" id="PS51384">
    <property type="entry name" value="FAD_FR"/>
    <property type="match status" value="1"/>
</dbReference>
<accession>A0A0M6XYI9</accession>
<dbReference type="Pfam" id="PF01243">
    <property type="entry name" value="PNPOx_N"/>
    <property type="match status" value="1"/>
</dbReference>
<dbReference type="RefSeq" id="WP_055654987.1">
    <property type="nucleotide sequence ID" value="NZ_CXST01000001.1"/>
</dbReference>
<dbReference type="OrthoDB" id="9786134at2"/>
<dbReference type="FunFam" id="3.40.50.80:FF:000010">
    <property type="entry name" value="Flavohemoprotein"/>
    <property type="match status" value="1"/>
</dbReference>
<dbReference type="Gene3D" id="2.30.110.10">
    <property type="entry name" value="Electron Transport, Fmn-binding Protein, Chain A"/>
    <property type="match status" value="1"/>
</dbReference>
<evidence type="ECO:0000256" key="7">
    <source>
        <dbReference type="ARBA" id="ARBA00022723"/>
    </source>
</evidence>
<evidence type="ECO:0000256" key="8">
    <source>
        <dbReference type="ARBA" id="ARBA00022827"/>
    </source>
</evidence>
<dbReference type="Proteomes" id="UP000048926">
    <property type="component" value="Unassembled WGS sequence"/>
</dbReference>
<dbReference type="Gene3D" id="3.40.50.80">
    <property type="entry name" value="Nucleotide-binding domain of ferredoxin-NADP reductase (FNR) module"/>
    <property type="match status" value="1"/>
</dbReference>
<keyword evidence="5" id="KW-0349">Heme</keyword>
<evidence type="ECO:0000259" key="15">
    <source>
        <dbReference type="PROSITE" id="PS51384"/>
    </source>
</evidence>
<dbReference type="SUPFAM" id="SSF52343">
    <property type="entry name" value="Ferredoxin reductase-like, C-terminal NADP-linked domain"/>
    <property type="match status" value="1"/>
</dbReference>
<keyword evidence="11" id="KW-0408">Iron</keyword>
<dbReference type="GO" id="GO:0046872">
    <property type="term" value="F:metal ion binding"/>
    <property type="evidence" value="ECO:0007669"/>
    <property type="project" value="UniProtKB-KW"/>
</dbReference>
<evidence type="ECO:0000256" key="11">
    <source>
        <dbReference type="ARBA" id="ARBA00023004"/>
    </source>
</evidence>
<comment type="catalytic activity">
    <reaction evidence="13">
        <text>2 nitric oxide + NADH + 2 O2 = 2 nitrate + NAD(+) + H(+)</text>
        <dbReference type="Rhea" id="RHEA:19469"/>
        <dbReference type="ChEBI" id="CHEBI:15378"/>
        <dbReference type="ChEBI" id="CHEBI:15379"/>
        <dbReference type="ChEBI" id="CHEBI:16480"/>
        <dbReference type="ChEBI" id="CHEBI:17632"/>
        <dbReference type="ChEBI" id="CHEBI:57540"/>
        <dbReference type="ChEBI" id="CHEBI:57945"/>
        <dbReference type="EC" id="1.14.12.17"/>
    </reaction>
</comment>
<dbReference type="EMBL" id="CXST01000001">
    <property type="protein sequence ID" value="CTQ42921.1"/>
    <property type="molecule type" value="Genomic_DNA"/>
</dbReference>
<dbReference type="InterPro" id="IPR039261">
    <property type="entry name" value="FNR_nucleotide-bd"/>
</dbReference>
<dbReference type="PANTHER" id="PTHR42815:SF2">
    <property type="entry name" value="FAD-BINDING, PUTATIVE (AFU_ORTHOLOGUE AFUA_6G07600)-RELATED"/>
    <property type="match status" value="1"/>
</dbReference>
<evidence type="ECO:0000256" key="14">
    <source>
        <dbReference type="ARBA" id="ARBA00049433"/>
    </source>
</evidence>
<keyword evidence="6" id="KW-0285">Flavoprotein</keyword>
<evidence type="ECO:0000256" key="3">
    <source>
        <dbReference type="ARBA" id="ARBA00006401"/>
    </source>
</evidence>
<dbReference type="Pfam" id="PF00970">
    <property type="entry name" value="FAD_binding_6"/>
    <property type="match status" value="1"/>
</dbReference>
<comment type="similarity">
    <text evidence="3">In the C-terminal section; belongs to the flavoprotein pyridine nucleotide cytochrome reductase family.</text>
</comment>
<keyword evidence="17" id="KW-1185">Reference proteome</keyword>
<keyword evidence="9" id="KW-0521">NADP</keyword>
<dbReference type="EC" id="1.14.12.17" evidence="4"/>
<evidence type="ECO:0000313" key="17">
    <source>
        <dbReference type="Proteomes" id="UP000048926"/>
    </source>
</evidence>
<dbReference type="InterPro" id="IPR008333">
    <property type="entry name" value="Cbr1-like_FAD-bd_dom"/>
</dbReference>
<dbReference type="InterPro" id="IPR017938">
    <property type="entry name" value="Riboflavin_synthase-like_b-brl"/>
</dbReference>
<evidence type="ECO:0000256" key="6">
    <source>
        <dbReference type="ARBA" id="ARBA00022630"/>
    </source>
</evidence>
<protein>
    <recommendedName>
        <fullName evidence="4">nitric oxide dioxygenase</fullName>
        <ecNumber evidence="4">1.14.12.17</ecNumber>
    </recommendedName>
</protein>
<dbReference type="Gene3D" id="2.40.30.10">
    <property type="entry name" value="Translation factors"/>
    <property type="match status" value="1"/>
</dbReference>
<sequence length="550" mass="60475">MAEIDETANRTVIPSPFHDGERQVQERLGDRDVERWARGAIRGFMPDQHRAFFEDQPFMIASARDAAGRPWATVLEGWPGFVRSPDPASLTISARPVAGDALEEAFVEGADVGFIGIELATRRRNRVNGTVASAGSDGFRFAVGQSFGNCPQYIRARDVRWSTEAASGEAVRGSRLSAAQTAWIRSADTFFIATGYRGEGDDEAFGMDVSHRGGERGFVHVLDDRRLIFPDYAGNRFYNTLGNILADARTGLLFLDFANGSLLQVTGRATIVWDAEEVAKVPGARQLVSFEVDEIVELTSVLHLRWQKEASAIRSLRLAEKIRESSDVTSFVFEARDEGALPSFKAGQHLPIELSLPAGHGKIQRSYSFSGDPSEGRYRISVKREPNGLVSRLLHDVLQVGGYIDAGRPAGDFALPETKDPVVLASAGIGITPLLSMLHHLAGEDGSRPVWFVQSVRDGDHHPFRQEVESLTAGRPNIRHEIRYSRPQPSDVSGQDYDAVGRITAQELLDLSPKLQTQYFLCGPSAFLADLKSGLEQLGVSQERIHFEAF</sequence>
<keyword evidence="12" id="KW-0520">NAD</keyword>
<keyword evidence="8" id="KW-0274">FAD</keyword>
<proteinExistence type="inferred from homology"/>
<evidence type="ECO:0000256" key="13">
    <source>
        <dbReference type="ARBA" id="ARBA00048649"/>
    </source>
</evidence>
<dbReference type="SUPFAM" id="SSF50475">
    <property type="entry name" value="FMN-binding split barrel"/>
    <property type="match status" value="1"/>
</dbReference>
<feature type="domain" description="FAD-binding FR-type" evidence="15">
    <location>
        <begin position="311"/>
        <end position="416"/>
    </location>
</feature>
<evidence type="ECO:0000256" key="2">
    <source>
        <dbReference type="ARBA" id="ARBA00001974"/>
    </source>
</evidence>
<evidence type="ECO:0000256" key="5">
    <source>
        <dbReference type="ARBA" id="ARBA00022617"/>
    </source>
</evidence>
<evidence type="ECO:0000256" key="12">
    <source>
        <dbReference type="ARBA" id="ARBA00023027"/>
    </source>
</evidence>
<keyword evidence="7" id="KW-0479">Metal-binding</keyword>
<dbReference type="InterPro" id="IPR012349">
    <property type="entry name" value="Split_barrel_FMN-bd"/>
</dbReference>
<comment type="catalytic activity">
    <reaction evidence="14">
        <text>2 nitric oxide + NADPH + 2 O2 = 2 nitrate + NADP(+) + H(+)</text>
        <dbReference type="Rhea" id="RHEA:19465"/>
        <dbReference type="ChEBI" id="CHEBI:15378"/>
        <dbReference type="ChEBI" id="CHEBI:15379"/>
        <dbReference type="ChEBI" id="CHEBI:16480"/>
        <dbReference type="ChEBI" id="CHEBI:17632"/>
        <dbReference type="ChEBI" id="CHEBI:57783"/>
        <dbReference type="ChEBI" id="CHEBI:58349"/>
        <dbReference type="EC" id="1.14.12.17"/>
    </reaction>
</comment>
<evidence type="ECO:0000256" key="1">
    <source>
        <dbReference type="ARBA" id="ARBA00001970"/>
    </source>
</evidence>
<dbReference type="PRINTS" id="PR00409">
    <property type="entry name" value="PHDIOXRDTASE"/>
</dbReference>
<dbReference type="SUPFAM" id="SSF63380">
    <property type="entry name" value="Riboflavin synthase domain-like"/>
    <property type="match status" value="1"/>
</dbReference>
<evidence type="ECO:0000256" key="4">
    <source>
        <dbReference type="ARBA" id="ARBA00012229"/>
    </source>
</evidence>
<dbReference type="AlphaFoldDB" id="A0A0M6XYI9"/>
<dbReference type="Pfam" id="PF00175">
    <property type="entry name" value="NAD_binding_1"/>
    <property type="match status" value="1"/>
</dbReference>
<dbReference type="InterPro" id="IPR011576">
    <property type="entry name" value="Pyridox_Oxase_N"/>
</dbReference>
<evidence type="ECO:0000256" key="10">
    <source>
        <dbReference type="ARBA" id="ARBA00023002"/>
    </source>
</evidence>
<dbReference type="CDD" id="cd06184">
    <property type="entry name" value="flavohem_like_fad_nad_binding"/>
    <property type="match status" value="1"/>
</dbReference>
<name>A0A0M6XYI9_9HYPH</name>
<dbReference type="PANTHER" id="PTHR42815">
    <property type="entry name" value="FAD-BINDING, PUTATIVE (AFU_ORTHOLOGUE AFUA_6G07600)-RELATED"/>
    <property type="match status" value="1"/>
</dbReference>
<comment type="cofactor">
    <cofactor evidence="1">
        <name>heme b</name>
        <dbReference type="ChEBI" id="CHEBI:60344"/>
    </cofactor>
</comment>
<evidence type="ECO:0000256" key="9">
    <source>
        <dbReference type="ARBA" id="ARBA00022857"/>
    </source>
</evidence>
<evidence type="ECO:0000313" key="16">
    <source>
        <dbReference type="EMBL" id="CTQ42921.1"/>
    </source>
</evidence>
<reference evidence="17" key="1">
    <citation type="submission" date="2015-07" db="EMBL/GenBank/DDBJ databases">
        <authorList>
            <person name="Rodrigo-Torres Lidia"/>
            <person name="Arahal R.David."/>
        </authorList>
    </citation>
    <scope>NUCLEOTIDE SEQUENCE [LARGE SCALE GENOMIC DNA]</scope>
    <source>
        <strain evidence="17">CECT 4801</strain>
    </source>
</reference>
<dbReference type="InterPro" id="IPR001433">
    <property type="entry name" value="OxRdtase_FAD/NAD-bd"/>
</dbReference>
<keyword evidence="16" id="KW-0223">Dioxygenase</keyword>
<dbReference type="InterPro" id="IPR017927">
    <property type="entry name" value="FAD-bd_FR_type"/>
</dbReference>
<organism evidence="16 17">
    <name type="scientific">Roseibium aggregatum</name>
    <dbReference type="NCBI Taxonomy" id="187304"/>
    <lineage>
        <taxon>Bacteria</taxon>
        <taxon>Pseudomonadati</taxon>
        <taxon>Pseudomonadota</taxon>
        <taxon>Alphaproteobacteria</taxon>
        <taxon>Hyphomicrobiales</taxon>
        <taxon>Stappiaceae</taxon>
        <taxon>Roseibium</taxon>
    </lineage>
</organism>
<gene>
    <name evidence="16" type="primary">hmp_1</name>
    <name evidence="16" type="ORF">LAL4801_01358</name>
</gene>